<keyword evidence="2" id="KW-0472">Membrane</keyword>
<protein>
    <submittedName>
        <fullName evidence="3">Uncharacterized protein</fullName>
    </submittedName>
</protein>
<organism evidence="3 4">
    <name type="scientific">Fictibacillus barbaricus</name>
    <dbReference type="NCBI Taxonomy" id="182136"/>
    <lineage>
        <taxon>Bacteria</taxon>
        <taxon>Bacillati</taxon>
        <taxon>Bacillota</taxon>
        <taxon>Bacilli</taxon>
        <taxon>Bacillales</taxon>
        <taxon>Fictibacillaceae</taxon>
        <taxon>Fictibacillus</taxon>
    </lineage>
</organism>
<reference evidence="3 4" key="1">
    <citation type="submission" date="2023-07" db="EMBL/GenBank/DDBJ databases">
        <title>Sorghum-associated microbial communities from plants grown in Nebraska, USA.</title>
        <authorList>
            <person name="Schachtman D."/>
        </authorList>
    </citation>
    <scope>NUCLEOTIDE SEQUENCE [LARGE SCALE GENOMIC DNA]</scope>
    <source>
        <strain evidence="3 4">BE211</strain>
    </source>
</reference>
<proteinExistence type="predicted"/>
<gene>
    <name evidence="3" type="ORF">J2X07_000405</name>
</gene>
<sequence>MTWFYFFVIGLLGFAFLIDWRRKKINNNTQMPTHAGAKPGESTNYQMGDNRYTNGDG</sequence>
<feature type="transmembrane region" description="Helical" evidence="2">
    <location>
        <begin position="6"/>
        <end position="22"/>
    </location>
</feature>
<evidence type="ECO:0000313" key="4">
    <source>
        <dbReference type="Proteomes" id="UP001258181"/>
    </source>
</evidence>
<dbReference type="RefSeq" id="WP_310256001.1">
    <property type="nucleotide sequence ID" value="NZ_JAVDWA010000001.1"/>
</dbReference>
<accession>A0ABU1TW49</accession>
<keyword evidence="2" id="KW-0812">Transmembrane</keyword>
<dbReference type="Proteomes" id="UP001258181">
    <property type="component" value="Unassembled WGS sequence"/>
</dbReference>
<keyword evidence="4" id="KW-1185">Reference proteome</keyword>
<keyword evidence="2" id="KW-1133">Transmembrane helix</keyword>
<comment type="caution">
    <text evidence="3">The sequence shown here is derived from an EMBL/GenBank/DDBJ whole genome shotgun (WGS) entry which is preliminary data.</text>
</comment>
<evidence type="ECO:0000256" key="1">
    <source>
        <dbReference type="SAM" id="MobiDB-lite"/>
    </source>
</evidence>
<evidence type="ECO:0000256" key="2">
    <source>
        <dbReference type="SAM" id="Phobius"/>
    </source>
</evidence>
<feature type="compositionally biased region" description="Polar residues" evidence="1">
    <location>
        <begin position="41"/>
        <end position="57"/>
    </location>
</feature>
<name>A0ABU1TW49_9BACL</name>
<feature type="region of interest" description="Disordered" evidence="1">
    <location>
        <begin position="29"/>
        <end position="57"/>
    </location>
</feature>
<dbReference type="EMBL" id="JAVDWA010000001">
    <property type="protein sequence ID" value="MDR7071430.1"/>
    <property type="molecule type" value="Genomic_DNA"/>
</dbReference>
<evidence type="ECO:0000313" key="3">
    <source>
        <dbReference type="EMBL" id="MDR7071430.1"/>
    </source>
</evidence>